<accession>A0ACD5X3M7</accession>
<name>A0ACD5X3M7_AVESA</name>
<keyword evidence="2" id="KW-1185">Reference proteome</keyword>
<evidence type="ECO:0000313" key="2">
    <source>
        <dbReference type="Proteomes" id="UP001732700"/>
    </source>
</evidence>
<organism evidence="1 2">
    <name type="scientific">Avena sativa</name>
    <name type="common">Oat</name>
    <dbReference type="NCBI Taxonomy" id="4498"/>
    <lineage>
        <taxon>Eukaryota</taxon>
        <taxon>Viridiplantae</taxon>
        <taxon>Streptophyta</taxon>
        <taxon>Embryophyta</taxon>
        <taxon>Tracheophyta</taxon>
        <taxon>Spermatophyta</taxon>
        <taxon>Magnoliopsida</taxon>
        <taxon>Liliopsida</taxon>
        <taxon>Poales</taxon>
        <taxon>Poaceae</taxon>
        <taxon>BOP clade</taxon>
        <taxon>Pooideae</taxon>
        <taxon>Poodae</taxon>
        <taxon>Poeae</taxon>
        <taxon>Poeae Chloroplast Group 1 (Aveneae type)</taxon>
        <taxon>Aveninae</taxon>
        <taxon>Avena</taxon>
    </lineage>
</organism>
<dbReference type="Proteomes" id="UP001732700">
    <property type="component" value="Chromosome 4D"/>
</dbReference>
<sequence>MARGDKDDNPNWANTDEYKAWLGRMEAMDVEELMEYARVNKDVLSEEMKAIIKKLIQKKQPRRKKRALHPILGAVLKFHRDDDDTPPPGPGGANAC</sequence>
<reference evidence="1" key="1">
    <citation type="submission" date="2021-05" db="EMBL/GenBank/DDBJ databases">
        <authorList>
            <person name="Scholz U."/>
            <person name="Mascher M."/>
            <person name="Fiebig A."/>
        </authorList>
    </citation>
    <scope>NUCLEOTIDE SEQUENCE [LARGE SCALE GENOMIC DNA]</scope>
</reference>
<proteinExistence type="predicted"/>
<reference evidence="1" key="2">
    <citation type="submission" date="2025-09" db="UniProtKB">
        <authorList>
            <consortium name="EnsemblPlants"/>
        </authorList>
    </citation>
    <scope>IDENTIFICATION</scope>
</reference>
<protein>
    <submittedName>
        <fullName evidence="1">Uncharacterized protein</fullName>
    </submittedName>
</protein>
<dbReference type="EnsemblPlants" id="AVESA.00010b.r2.4DG0735270.1">
    <property type="protein sequence ID" value="AVESA.00010b.r2.4DG0735270.1.CDS"/>
    <property type="gene ID" value="AVESA.00010b.r2.4DG0735270"/>
</dbReference>
<evidence type="ECO:0000313" key="1">
    <source>
        <dbReference type="EnsemblPlants" id="AVESA.00010b.r2.4DG0735270.1.CDS"/>
    </source>
</evidence>